<dbReference type="OrthoDB" id="10675343at2759"/>
<evidence type="ECO:0000313" key="1">
    <source>
        <dbReference type="EMBL" id="EPY16577.1"/>
    </source>
</evidence>
<protein>
    <submittedName>
        <fullName evidence="1">Uncharacterized protein</fullName>
    </submittedName>
</protein>
<dbReference type="Proteomes" id="UP000015354">
    <property type="component" value="Unassembled WGS sequence"/>
</dbReference>
<accession>S9TEW2</accession>
<proteinExistence type="predicted"/>
<organism evidence="1 2">
    <name type="scientific">Strigomonas culicis</name>
    <dbReference type="NCBI Taxonomy" id="28005"/>
    <lineage>
        <taxon>Eukaryota</taxon>
        <taxon>Discoba</taxon>
        <taxon>Euglenozoa</taxon>
        <taxon>Kinetoplastea</taxon>
        <taxon>Metakinetoplastina</taxon>
        <taxon>Trypanosomatida</taxon>
        <taxon>Trypanosomatidae</taxon>
        <taxon>Strigomonadinae</taxon>
        <taxon>Strigomonas</taxon>
    </lineage>
</organism>
<dbReference type="EMBL" id="ATMH01011030">
    <property type="protein sequence ID" value="EPY16577.1"/>
    <property type="molecule type" value="Genomic_DNA"/>
</dbReference>
<comment type="caution">
    <text evidence="1">The sequence shown here is derived from an EMBL/GenBank/DDBJ whole genome shotgun (WGS) entry which is preliminary data.</text>
</comment>
<gene>
    <name evidence="1" type="ORF">STCU_11138</name>
</gene>
<dbReference type="AlphaFoldDB" id="S9TEW2"/>
<evidence type="ECO:0000313" key="2">
    <source>
        <dbReference type="Proteomes" id="UP000015354"/>
    </source>
</evidence>
<keyword evidence="2" id="KW-1185">Reference proteome</keyword>
<name>S9TEW2_9TRYP</name>
<sequence>MQQRSHSLASALAPRQPAGSARSALHQLTFGCTVVPPPVEAATDAFAAHVRRLLRLFSRFDDEACAAREPADAYANSLRSITVASYAPYFPCSIEEQDAAAGQPSGARPAPASRSATQYAAEQVPRWFAAHCAERQRAGAAAPSYLCTVLALTGTRDTHCLRGTAPADGCNSVVASIRGATRAGLERVLDHFLRAPLPSTRGLVLTRGLLCMRGDDQGYTLRQRLEEARVPTGGEPPRASPYKDFHDGREVLRAVRHYLAAQPAGEGEAQPPVSLLCADYPQGFFLHYHEKAPLPAGDPRAALRCRFQGADHTFASPLHFFHFFSEQYRRILYEGHCGPLPALETYRPHGQAAQQGHETHRHAPEGIRATATQLLQRVELLLVYSSVMHTLAQQHPACDDALDNDLPAKLAEGATVVIAQAVPDWSTFHRYYTRTCAHLQRTRPAAPAILSLGVMPPLPPFDYARTLLQLKVTVGGDAEDDHTAGGGTPPMTVRRALERFHADMQATLAALPPAAAPADVGAFLAATRQHEAAFVECVEGCVAELLRRCGDALQQQGGTLSGALALSRHVSFSTFAYSSSQYLERLFERLARAGADDREASPKNAL</sequence>
<reference evidence="1 2" key="1">
    <citation type="journal article" date="2013" name="PLoS ONE">
        <title>Predicting the Proteins of Angomonas deanei, Strigomonas culicis and Their Respective Endosymbionts Reveals New Aspects of the Trypanosomatidae Family.</title>
        <authorList>
            <person name="Motta M.C."/>
            <person name="Martins A.C."/>
            <person name="de Souza S.S."/>
            <person name="Catta-Preta C.M."/>
            <person name="Silva R."/>
            <person name="Klein C.C."/>
            <person name="de Almeida L.G."/>
            <person name="de Lima Cunha O."/>
            <person name="Ciapina L.P."/>
            <person name="Brocchi M."/>
            <person name="Colabardini A.C."/>
            <person name="de Araujo Lima B."/>
            <person name="Machado C.R."/>
            <person name="de Almeida Soares C.M."/>
            <person name="Probst C.M."/>
            <person name="de Menezes C.B."/>
            <person name="Thompson C.E."/>
            <person name="Bartholomeu D.C."/>
            <person name="Gradia D.F."/>
            <person name="Pavoni D.P."/>
            <person name="Grisard E.C."/>
            <person name="Fantinatti-Garboggini F."/>
            <person name="Marchini F.K."/>
            <person name="Rodrigues-Luiz G.F."/>
            <person name="Wagner G."/>
            <person name="Goldman G.H."/>
            <person name="Fietto J.L."/>
            <person name="Elias M.C."/>
            <person name="Goldman M.H."/>
            <person name="Sagot M.F."/>
            <person name="Pereira M."/>
            <person name="Stoco P.H."/>
            <person name="de Mendonca-Neto R.P."/>
            <person name="Teixeira S.M."/>
            <person name="Maciel T.E."/>
            <person name="de Oliveira Mendes T.A."/>
            <person name="Urmenyi T.P."/>
            <person name="de Souza W."/>
            <person name="Schenkman S."/>
            <person name="de Vasconcelos A.T."/>
        </authorList>
    </citation>
    <scope>NUCLEOTIDE SEQUENCE [LARGE SCALE GENOMIC DNA]</scope>
</reference>